<protein>
    <submittedName>
        <fullName evidence="1">Uncharacterized protein</fullName>
    </submittedName>
</protein>
<dbReference type="EMBL" id="LN829119">
    <property type="protein sequence ID" value="CPR20713.1"/>
    <property type="molecule type" value="Genomic_DNA"/>
</dbReference>
<dbReference type="KEGG" id="fil:BN1229_v1_3190"/>
<evidence type="ECO:0000313" key="2">
    <source>
        <dbReference type="Proteomes" id="UP000033187"/>
    </source>
</evidence>
<sequence length="117" mass="12444">MAKRSVGNAGRMGQLPANWRQLEGGNLVILRAFSTTTAAVFYCLLGQTALATPLETGSIRQAVSVDILDGTDASPSKDYDVADLVPRKTLAGKILAAIALERVTGRKPDPSRFSELN</sequence>
<keyword evidence="2" id="KW-1185">Reference proteome</keyword>
<name>A0A0D6JI20_9HYPH</name>
<evidence type="ECO:0000313" key="1">
    <source>
        <dbReference type="EMBL" id="CPR20713.1"/>
    </source>
</evidence>
<reference evidence="2" key="1">
    <citation type="submission" date="2015-02" db="EMBL/GenBank/DDBJ databases">
        <authorList>
            <person name="Chooi Y.-H."/>
        </authorList>
    </citation>
    <scope>NUCLEOTIDE SEQUENCE [LARGE SCALE GENOMIC DNA]</scope>
    <source>
        <strain evidence="2">strain Y</strain>
    </source>
</reference>
<accession>A0A0D6JI20</accession>
<dbReference type="KEGG" id="fiy:BN1229_v1_2733"/>
<organism evidence="1 2">
    <name type="scientific">Candidatus Filomicrobium marinum</name>
    <dbReference type="NCBI Taxonomy" id="1608628"/>
    <lineage>
        <taxon>Bacteria</taxon>
        <taxon>Pseudomonadati</taxon>
        <taxon>Pseudomonadota</taxon>
        <taxon>Alphaproteobacteria</taxon>
        <taxon>Hyphomicrobiales</taxon>
        <taxon>Hyphomicrobiaceae</taxon>
        <taxon>Filomicrobium</taxon>
    </lineage>
</organism>
<dbReference type="AlphaFoldDB" id="A0A0D6JI20"/>
<dbReference type="Proteomes" id="UP000033187">
    <property type="component" value="Chromosome 1"/>
</dbReference>
<proteinExistence type="predicted"/>
<gene>
    <name evidence="1" type="ORF">YBN1229_v1_2733</name>
</gene>